<dbReference type="AlphaFoldDB" id="A0AAD6TZN6"/>
<evidence type="ECO:0000313" key="2">
    <source>
        <dbReference type="Proteomes" id="UP001222325"/>
    </source>
</evidence>
<evidence type="ECO:0000313" key="1">
    <source>
        <dbReference type="EMBL" id="KAJ7080959.1"/>
    </source>
</evidence>
<protein>
    <submittedName>
        <fullName evidence="1">Uncharacterized protein</fullName>
    </submittedName>
</protein>
<name>A0AAD6TZN6_9AGAR</name>
<proteinExistence type="predicted"/>
<dbReference type="Gene3D" id="2.60.120.260">
    <property type="entry name" value="Galactose-binding domain-like"/>
    <property type="match status" value="2"/>
</dbReference>
<dbReference type="Proteomes" id="UP001222325">
    <property type="component" value="Unassembled WGS sequence"/>
</dbReference>
<comment type="caution">
    <text evidence="1">The sequence shown here is derived from an EMBL/GenBank/DDBJ whole genome shotgun (WGS) entry which is preliminary data.</text>
</comment>
<sequence>MPSTNYTIDDVSPMIQYAPASAWSAGDKTLDSSGINYSNNGTFTLSTTKGSSASFSFSGTQVWIFGAKRSNHGPYTVALDGKSSQFDGFSEDDDFTALFDSGPLKQGQHKVVITNAVKDPRKPFLDVDYITWSTDSDSPNITLEDTTPQFSYQPSNSWKADLPSDLSGFQGDSGQCVFHSSSLYKLIYSIPSSQRNPEQKCISNITILRALPPFRIGNAVSLFGPIGPSLGSYAIEVDGKSVGTFNATKVDYEAQQMLFLADDLGAGDHTLRVINQPSSTNQLLAIDFASVAGLPSQSASVSASPTISASASASASTSASTGGKSMGYVYSSSGSSQPSTNDAQFNSDRGLHCGSCRFAMSHSVYCWRDIPPKAQALCAT</sequence>
<accession>A0AAD6TZN6</accession>
<gene>
    <name evidence="1" type="ORF">B0H15DRAFT_786862</name>
</gene>
<keyword evidence="2" id="KW-1185">Reference proteome</keyword>
<dbReference type="EMBL" id="JARJCN010000052">
    <property type="protein sequence ID" value="KAJ7080959.1"/>
    <property type="molecule type" value="Genomic_DNA"/>
</dbReference>
<organism evidence="1 2">
    <name type="scientific">Mycena belliarum</name>
    <dbReference type="NCBI Taxonomy" id="1033014"/>
    <lineage>
        <taxon>Eukaryota</taxon>
        <taxon>Fungi</taxon>
        <taxon>Dikarya</taxon>
        <taxon>Basidiomycota</taxon>
        <taxon>Agaricomycotina</taxon>
        <taxon>Agaricomycetes</taxon>
        <taxon>Agaricomycetidae</taxon>
        <taxon>Agaricales</taxon>
        <taxon>Marasmiineae</taxon>
        <taxon>Mycenaceae</taxon>
        <taxon>Mycena</taxon>
    </lineage>
</organism>
<reference evidence="1" key="1">
    <citation type="submission" date="2023-03" db="EMBL/GenBank/DDBJ databases">
        <title>Massive genome expansion in bonnet fungi (Mycena s.s.) driven by repeated elements and novel gene families across ecological guilds.</title>
        <authorList>
            <consortium name="Lawrence Berkeley National Laboratory"/>
            <person name="Harder C.B."/>
            <person name="Miyauchi S."/>
            <person name="Viragh M."/>
            <person name="Kuo A."/>
            <person name="Thoen E."/>
            <person name="Andreopoulos B."/>
            <person name="Lu D."/>
            <person name="Skrede I."/>
            <person name="Drula E."/>
            <person name="Henrissat B."/>
            <person name="Morin E."/>
            <person name="Kohler A."/>
            <person name="Barry K."/>
            <person name="LaButti K."/>
            <person name="Morin E."/>
            <person name="Salamov A."/>
            <person name="Lipzen A."/>
            <person name="Mereny Z."/>
            <person name="Hegedus B."/>
            <person name="Baldrian P."/>
            <person name="Stursova M."/>
            <person name="Weitz H."/>
            <person name="Taylor A."/>
            <person name="Grigoriev I.V."/>
            <person name="Nagy L.G."/>
            <person name="Martin F."/>
            <person name="Kauserud H."/>
        </authorList>
    </citation>
    <scope>NUCLEOTIDE SEQUENCE</scope>
    <source>
        <strain evidence="1">CBHHK173m</strain>
    </source>
</reference>